<dbReference type="STRING" id="7227.FBpp0082485"/>
<reference evidence="3 6" key="10">
    <citation type="journal article" date="2007" name="Science">
        <title>Sequence finishing and mapping of Drosophila melanogaster heterochromatin.</title>
        <authorList>
            <person name="Hoskins R.A."/>
            <person name="Carlson J.W."/>
            <person name="Kennedy C."/>
            <person name="Acevedo D."/>
            <person name="Evans-Holm M."/>
            <person name="Frise E."/>
            <person name="Wan K.H."/>
            <person name="Park S."/>
            <person name="Mendez-Lago M."/>
            <person name="Rossi F."/>
            <person name="Villasante A."/>
            <person name="Dimitri P."/>
            <person name="Karpen G.H."/>
            <person name="Celniker S.E."/>
        </authorList>
    </citation>
    <scope>NUCLEOTIDE SEQUENCE [LARGE SCALE GENOMIC DNA]</scope>
    <source>
        <strain evidence="6">Berkeley</strain>
    </source>
</reference>
<evidence type="ECO:0000313" key="3">
    <source>
        <dbReference type="EMBL" id="AAF55131.2"/>
    </source>
</evidence>
<name>Q9VFC9_DROME</name>
<reference evidence="6" key="5">
    <citation type="journal article" date="2002" name="Genome Biol.">
        <title>The transposable elements of the Drosophila melanogaster euchromatin: a genomics perspective.</title>
        <authorList>
            <person name="Kaminker J.S."/>
            <person name="Bergman C.M."/>
            <person name="Kronmiller B."/>
            <person name="Carlson J."/>
            <person name="Svirskas R."/>
            <person name="Patel S."/>
            <person name="Frise E."/>
            <person name="Wheeler D.A."/>
            <person name="Lewis S.E."/>
            <person name="Rubin G.M."/>
            <person name="Ashburner M."/>
            <person name="Celniker S.E."/>
        </authorList>
    </citation>
    <scope>NUCLEOTIDE SEQUENCE [LARGE SCALE GENOMIC DNA]</scope>
    <source>
        <strain evidence="6">Berkeley</strain>
    </source>
</reference>
<dbReference type="OrthoDB" id="7694007at2759"/>
<gene>
    <name evidence="3" type="primary">Dmel\CG3987</name>
    <name evidence="3" type="synonym">anon-WO0140519.215</name>
    <name evidence="3 5" type="ORF">CG3987</name>
    <name evidence="3" type="ORF">Dmel_CG3987</name>
</gene>
<dbReference type="BioGRID-ORCS" id="41822">
    <property type="hits" value="0 hits in 1 CRISPR screen"/>
</dbReference>
<dbReference type="GlyGen" id="Q9VFC9">
    <property type="glycosylation" value="1 site, 1 O-linked glycan (1 site)"/>
</dbReference>
<feature type="signal peptide" evidence="2">
    <location>
        <begin position="1"/>
        <end position="24"/>
    </location>
</feature>
<reference evidence="3 6" key="7">
    <citation type="journal article" date="2005" name="PLoS Comput. Biol.">
        <title>Combined evidence annotation of transposable elements in genome sequences.</title>
        <authorList>
            <person name="Quesneville H."/>
            <person name="Bergman C.M."/>
            <person name="Andrieu O."/>
            <person name="Autard D."/>
            <person name="Nouaud D."/>
            <person name="Ashburner M."/>
            <person name="Anxolabehere D."/>
        </authorList>
    </citation>
    <scope>NUCLEOTIDE SEQUENCE [LARGE SCALE GENOMIC DNA]</scope>
    <source>
        <strain evidence="6">Berkeley</strain>
    </source>
</reference>
<dbReference type="EMBL" id="AY069074">
    <property type="protein sequence ID" value="AAL39219.1"/>
    <property type="molecule type" value="mRNA"/>
</dbReference>
<feature type="chain" id="PRO_5015100228" evidence="2">
    <location>
        <begin position="25"/>
        <end position="404"/>
    </location>
</feature>
<dbReference type="AGR" id="FB:FBgn0038292"/>
<keyword evidence="6" id="KW-1185">Reference proteome</keyword>
<dbReference type="EMBL" id="AE014297">
    <property type="protein sequence ID" value="AAF55131.2"/>
    <property type="molecule type" value="Genomic_DNA"/>
</dbReference>
<organism evidence="3 6">
    <name type="scientific">Drosophila melanogaster</name>
    <name type="common">Fruit fly</name>
    <dbReference type="NCBI Taxonomy" id="7227"/>
    <lineage>
        <taxon>Eukaryota</taxon>
        <taxon>Metazoa</taxon>
        <taxon>Ecdysozoa</taxon>
        <taxon>Arthropoda</taxon>
        <taxon>Hexapoda</taxon>
        <taxon>Insecta</taxon>
        <taxon>Pterygota</taxon>
        <taxon>Neoptera</taxon>
        <taxon>Endopterygota</taxon>
        <taxon>Diptera</taxon>
        <taxon>Brachycera</taxon>
        <taxon>Muscomorpha</taxon>
        <taxon>Ephydroidea</taxon>
        <taxon>Drosophilidae</taxon>
        <taxon>Drosophila</taxon>
        <taxon>Sophophora</taxon>
    </lineage>
</organism>
<reference evidence="6" key="4">
    <citation type="journal article" date="2002" name="Genome Biol.">
        <title>Annotation of the Drosophila melanogaster euchromatic genome: a systematic review.</title>
        <authorList>
            <person name="Misra S."/>
            <person name="Crosby M.A."/>
            <person name="Mungall C.J."/>
            <person name="Matthews B.B."/>
            <person name="Campbell K.S."/>
            <person name="Hradecky P."/>
            <person name="Huang Y."/>
            <person name="Kaminker J.S."/>
            <person name="Millburn G.H."/>
            <person name="Prochnik S.E."/>
            <person name="Smith C.D."/>
            <person name="Tupy J.L."/>
            <person name="Whitfied E.J."/>
            <person name="Bayraktaroglu L."/>
            <person name="Berman B.P."/>
            <person name="Bettencourt B.R."/>
            <person name="Celniker S.E."/>
            <person name="de Grey A.D."/>
            <person name="Drysdale R.A."/>
            <person name="Harris N.L."/>
            <person name="Richter J."/>
            <person name="Russo S."/>
            <person name="Schroeder A.J."/>
            <person name="Shu S.Q."/>
            <person name="Stapleton M."/>
            <person name="Yamada C."/>
            <person name="Ashburner M."/>
            <person name="Gelbart W.M."/>
            <person name="Rubin G.M."/>
            <person name="Lewis S.E."/>
        </authorList>
    </citation>
    <scope>GENOME REANNOTATION</scope>
    <source>
        <strain evidence="6">Berkeley</strain>
    </source>
</reference>
<reference evidence="6" key="3">
    <citation type="journal article" date="2002" name="Genome Biol.">
        <title>Finishing a whole-genome shotgun: release 3 of the Drosophila melanogaster euchromatic genome sequence.</title>
        <authorList>
            <person name="Celniker S.E."/>
            <person name="Wheeler D.A."/>
            <person name="Kronmiller B."/>
            <person name="Carlson J.W."/>
            <person name="Halpern A."/>
            <person name="Patel S."/>
            <person name="Adams M."/>
            <person name="Champe M."/>
            <person name="Dugan S.P."/>
            <person name="Frise E."/>
            <person name="Hodgson A."/>
            <person name="George R.A."/>
            <person name="Hoskins R.A."/>
            <person name="Laverty T."/>
            <person name="Muzny D.M."/>
            <person name="Nelson C.R."/>
            <person name="Pacleb J.M."/>
            <person name="Park S."/>
            <person name="Pfeiffer B.D."/>
            <person name="Richards S."/>
            <person name="Sodergren E.J."/>
            <person name="Svirskas R."/>
            <person name="Tabor P.E."/>
            <person name="Wan K."/>
            <person name="Stapleton M."/>
            <person name="Sutton G.G."/>
            <person name="Venter C."/>
            <person name="Weinstock G."/>
            <person name="Scherer S.E."/>
            <person name="Myers E.W."/>
            <person name="Gibbs R.A."/>
            <person name="Rubin G.M."/>
        </authorList>
    </citation>
    <scope>NUCLEOTIDE SEQUENCE [LARGE SCALE GENOMIC DNA]</scope>
    <source>
        <strain evidence="6">Berkeley</strain>
    </source>
</reference>
<dbReference type="VEuPathDB" id="VectorBase:FBgn0038292"/>
<evidence type="ECO:0000256" key="1">
    <source>
        <dbReference type="SAM" id="MobiDB-lite"/>
    </source>
</evidence>
<keyword evidence="2" id="KW-0732">Signal</keyword>
<reference evidence="3" key="11">
    <citation type="journal article" date="2015" name="G3 (Bethesda)">
        <title>Gene Model Annotations for Drosophila melanogaster: Impact of High-Throughput Data.</title>
        <authorList>
            <consortium name="FlyBase Consortium"/>
            <person name="Matthews B.B."/>
            <person name="Dos Santos G."/>
            <person name="Crosby M.A."/>
            <person name="Emmert D.B."/>
            <person name="St Pierre S.E."/>
            <person name="Gramates L.S."/>
            <person name="Zhou P."/>
            <person name="Schroeder A.J."/>
            <person name="Falls K."/>
            <person name="Strelets V."/>
            <person name="Russo S.M."/>
            <person name="Gelbart W.M."/>
            <person name="null"/>
        </authorList>
    </citation>
    <scope>NUCLEOTIDE SEQUENCE</scope>
</reference>
<accession>Q8T0T3</accession>
<reference evidence="3 6" key="9">
    <citation type="journal article" date="2007" name="Science">
        <title>The Release 5.1 annotation of Drosophila melanogaster heterochromatin.</title>
        <authorList>
            <person name="Smith C.D."/>
            <person name="Shu S."/>
            <person name="Mungall C.J."/>
            <person name="Karpen G.H."/>
        </authorList>
    </citation>
    <scope>NUCLEOTIDE SEQUENCE [LARGE SCALE GENOMIC DNA]</scope>
    <source>
        <strain evidence="6">Berkeley</strain>
    </source>
</reference>
<reference evidence="3" key="13">
    <citation type="journal article" date="2015" name="Genome Res.">
        <title>The Release 6 reference sequence of the Drosophila melanogaster genome.</title>
        <authorList>
            <person name="Hoskins R.A."/>
            <person name="Carlson J.W."/>
            <person name="Wan K.H."/>
            <person name="Park S."/>
            <person name="Mendez I."/>
            <person name="Galle S.E."/>
            <person name="Booth B.W."/>
            <person name="Pfeiffer B.D."/>
            <person name="George R.A."/>
            <person name="Svirskas R."/>
            <person name="Krzywinski M."/>
            <person name="Schein J."/>
            <person name="Accardo M.C."/>
            <person name="Damia E."/>
            <person name="Messina G."/>
            <person name="Mendez-Lago M."/>
            <person name="de Pablos B."/>
            <person name="Demakova O.V."/>
            <person name="Andreyeva E.N."/>
            <person name="Boldyreva L.V."/>
            <person name="Marra M."/>
            <person name="Carvalho A.B."/>
            <person name="Dimitri P."/>
            <person name="Villasante A."/>
            <person name="Zhimulev I.F."/>
            <person name="Rubin G.M."/>
            <person name="Karpen G.H."/>
            <person name="Celniker S.E."/>
        </authorList>
    </citation>
    <scope>NUCLEOTIDE SEQUENCE</scope>
</reference>
<dbReference type="DNASU" id="41822"/>
<dbReference type="KEGG" id="dme:Dmel_CG3987"/>
<evidence type="ECO:0000313" key="5">
    <source>
        <dbReference type="FlyBase" id="FBgn0038292"/>
    </source>
</evidence>
<proteinExistence type="evidence at transcript level"/>
<dbReference type="eggNOG" id="ENOG502SRWQ">
    <property type="taxonomic scope" value="Eukaryota"/>
</dbReference>
<reference evidence="3" key="12">
    <citation type="journal article" date="2015" name="G3 (Bethesda)">
        <title>Gene Model Annotations for Drosophila melanogaster: The Rule-Benders.</title>
        <authorList>
            <consortium name="FlyBase Consortium"/>
            <person name="Crosby M.A."/>
            <person name="Gramates L.S."/>
            <person name="Dos Santos G."/>
            <person name="Matthews B.B."/>
            <person name="St Pierre S.E."/>
            <person name="Zhou P."/>
            <person name="Schroeder A.J."/>
            <person name="Falls K."/>
            <person name="Emmert D.B."/>
            <person name="Russo S.M."/>
            <person name="Gelbart W.M."/>
            <person name="null"/>
        </authorList>
    </citation>
    <scope>NUCLEOTIDE SEQUENCE</scope>
</reference>
<reference evidence="3" key="8">
    <citation type="submission" date="2006-08" db="EMBL/GenBank/DDBJ databases">
        <authorList>
            <person name="Celniker S."/>
            <person name="Carlson J."/>
            <person name="Wan K."/>
            <person name="Frise E."/>
            <person name="Hoskins R."/>
            <person name="Park S."/>
            <person name="Svirskas R."/>
            <person name="Rubin G."/>
        </authorList>
    </citation>
    <scope>NUCLEOTIDE SEQUENCE</scope>
</reference>
<reference evidence="3 6" key="1">
    <citation type="journal article" date="2000" name="Science">
        <title>The genome sequence of Drosophila melanogaster.</title>
        <authorList>
            <person name="Adams M.D."/>
            <person name="Celniker S.E."/>
            <person name="Holt R.A."/>
            <person name="Evans C.A."/>
            <person name="Gocayne J.D."/>
            <person name="Amanatides P.G."/>
            <person name="Scherer S.E."/>
            <person name="Li P.W."/>
            <person name="Hoskins R.A."/>
            <person name="Galle R.F."/>
            <person name="George R.A."/>
            <person name="Lewis S.E."/>
            <person name="Richards S."/>
            <person name="Ashburner M."/>
            <person name="Henderson S.N."/>
            <person name="Sutton G.G."/>
            <person name="Wortman J.R."/>
            <person name="Yandell M.D."/>
            <person name="Zhang Q."/>
            <person name="Chen L.X."/>
            <person name="Brandon R.C."/>
            <person name="Rogers Y.H."/>
            <person name="Blazej R.G."/>
            <person name="Champe M."/>
            <person name="Pfeiffer B.D."/>
            <person name="Wan K.H."/>
            <person name="Doyle C."/>
            <person name="Baxter E.G."/>
            <person name="Helt G."/>
            <person name="Nelson C.R."/>
            <person name="Gabor G.L."/>
            <person name="Abril J.F."/>
            <person name="Agbayani A."/>
            <person name="An H.J."/>
            <person name="Andrews-Pfannkoch C."/>
            <person name="Baldwin D."/>
            <person name="Ballew R.M."/>
            <person name="Basu A."/>
            <person name="Baxendale J."/>
            <person name="Bayraktaroglu L."/>
            <person name="Beasley E.M."/>
            <person name="Beeson K.Y."/>
            <person name="Benos P.V."/>
            <person name="Berman B.P."/>
            <person name="Bhandari D."/>
            <person name="Bolshakov S."/>
            <person name="Borkova D."/>
            <person name="Botchan M.R."/>
            <person name="Bouck J."/>
            <person name="Brokstein P."/>
            <person name="Brottier P."/>
            <person name="Burtis K.C."/>
            <person name="Busam D.A."/>
            <person name="Butler H."/>
            <person name="Cadieu E."/>
            <person name="Center A."/>
            <person name="Chandra I."/>
            <person name="Cherry J.M."/>
            <person name="Cawley S."/>
            <person name="Dahlke C."/>
            <person name="Davenport L.B."/>
            <person name="Davies P."/>
            <person name="de Pablos B."/>
            <person name="Delcher A."/>
            <person name="Deng Z."/>
            <person name="Mays A.D."/>
            <person name="Dew I."/>
            <person name="Dietz S.M."/>
            <person name="Dodson K."/>
            <person name="Doup L.E."/>
            <person name="Downes M."/>
            <person name="Dugan-Rocha S."/>
            <person name="Dunkov B.C."/>
            <person name="Dunn P."/>
            <person name="Durbin K.J."/>
            <person name="Evangelista C.C."/>
            <person name="Ferraz C."/>
            <person name="Ferriera S."/>
            <person name="Fleischmann W."/>
            <person name="Fosler C."/>
            <person name="Gabrielian A.E."/>
            <person name="Garg N.S."/>
            <person name="Gelbart W.M."/>
            <person name="Glasser K."/>
            <person name="Glodek A."/>
            <person name="Gong F."/>
            <person name="Gorrell J.H."/>
            <person name="Gu Z."/>
            <person name="Guan P."/>
            <person name="Harris M."/>
            <person name="Harris N.L."/>
            <person name="Harvey D."/>
            <person name="Heiman T.J."/>
            <person name="Hernandez J.R."/>
            <person name="Houck J."/>
            <person name="Hostin D."/>
            <person name="Houston K.A."/>
            <person name="Howland T.J."/>
            <person name="Wei M.H."/>
            <person name="Ibegwam C."/>
            <person name="Jalali M."/>
            <person name="Kalush F."/>
            <person name="Karpen G.H."/>
            <person name="Ke Z."/>
            <person name="Kennison J.A."/>
            <person name="Ketchum K.A."/>
            <person name="Kimmel B.E."/>
            <person name="Kodira C.D."/>
            <person name="Kraft C."/>
            <person name="Kravitz S."/>
            <person name="Kulp D."/>
            <person name="Lai Z."/>
            <person name="Lasko P."/>
            <person name="Lei Y."/>
            <person name="Levitsky A.A."/>
            <person name="Li J."/>
            <person name="Li Z."/>
            <person name="Liang Y."/>
            <person name="Lin X."/>
            <person name="Liu X."/>
            <person name="Mattei B."/>
            <person name="McIntosh T.C."/>
            <person name="McLeod M.P."/>
            <person name="McPherson D."/>
            <person name="Merkulov G."/>
            <person name="Milshina N.V."/>
            <person name="Mobarry C."/>
            <person name="Morris J."/>
            <person name="Moshrefi A."/>
            <person name="Mount S.M."/>
            <person name="Moy M."/>
            <person name="Murphy B."/>
            <person name="Murphy L."/>
            <person name="Muzny D.M."/>
            <person name="Nelson D.L."/>
            <person name="Nelson D.R."/>
            <person name="Nelson K.A."/>
            <person name="Nixon K."/>
            <person name="Nusskern D.R."/>
            <person name="Pacleb J.M."/>
            <person name="Palazzolo M."/>
            <person name="Pittman G.S."/>
            <person name="Pan S."/>
            <person name="Pollard J."/>
            <person name="Puri V."/>
            <person name="Reese M.G."/>
            <person name="Reinert K."/>
            <person name="Remington K."/>
            <person name="Saunders R.D."/>
            <person name="Scheeler F."/>
            <person name="Shen H."/>
            <person name="Shue B.C."/>
            <person name="Siden-Kiamos I."/>
            <person name="Simpson M."/>
            <person name="Skupski M.P."/>
            <person name="Smith T."/>
            <person name="Spier E."/>
            <person name="Spradling A.C."/>
            <person name="Stapleton M."/>
            <person name="Strong R."/>
            <person name="Sun E."/>
            <person name="Svirskas R."/>
            <person name="Tector C."/>
            <person name="Turner R."/>
            <person name="Venter E."/>
            <person name="Wang A.H."/>
            <person name="Wang X."/>
            <person name="Wang Z.Y."/>
            <person name="Wassarman D.A."/>
            <person name="Weinstock G.M."/>
            <person name="Weissenbach J."/>
            <person name="Williams S.M."/>
            <person name="WoodageT"/>
            <person name="Worley K.C."/>
            <person name="Wu D."/>
            <person name="Yang S."/>
            <person name="Yao Q.A."/>
            <person name="Ye J."/>
            <person name="Yeh R.F."/>
            <person name="Zaveri J.S."/>
            <person name="Zhan M."/>
            <person name="Zhang G."/>
            <person name="Zhao Q."/>
            <person name="Zheng L."/>
            <person name="Zheng X.H."/>
            <person name="Zhong F.N."/>
            <person name="Zhong W."/>
            <person name="Zhou X."/>
            <person name="Zhu S."/>
            <person name="Zhu X."/>
            <person name="Smith H.O."/>
            <person name="Gibbs R.A."/>
            <person name="Myers E.W."/>
            <person name="Rubin G.M."/>
            <person name="Venter J.C."/>
        </authorList>
    </citation>
    <scope>NUCLEOTIDE SEQUENCE [LARGE SCALE GENOMIC DNA]</scope>
    <source>
        <strain evidence="6">Berkeley</strain>
    </source>
</reference>
<dbReference type="FunCoup" id="Q9VFC9">
    <property type="interactions" value="6"/>
</dbReference>
<dbReference type="FlyBase" id="FBgn0038292">
    <property type="gene designation" value="CG3987"/>
</dbReference>
<dbReference type="AlphaFoldDB" id="Q9VFC9"/>
<reference evidence="4" key="2">
    <citation type="submission" date="2001-12" db="EMBL/GenBank/DDBJ databases">
        <authorList>
            <person name="Stapleton M."/>
            <person name="Brokstein P."/>
            <person name="Hong L."/>
            <person name="Agbayani A."/>
            <person name="Carlson J."/>
            <person name="Champe M."/>
            <person name="Chavez C."/>
            <person name="Dorsett V."/>
            <person name="Farfan D."/>
            <person name="Frise E."/>
            <person name="George R."/>
            <person name="Gonzalez M."/>
            <person name="Guarin H."/>
            <person name="Li P."/>
            <person name="Liao G."/>
            <person name="Miranda A."/>
            <person name="Mungall C.J."/>
            <person name="Nunoo J."/>
            <person name="Pacleb J."/>
            <person name="Paragas V."/>
            <person name="Park S."/>
            <person name="Phouanenavong S."/>
            <person name="Wan K."/>
            <person name="Yu C."/>
            <person name="Lewis S.E."/>
            <person name="Rubin G.M."/>
            <person name="Celniker S."/>
        </authorList>
    </citation>
    <scope>NUCLEOTIDE SEQUENCE</scope>
    <source>
        <strain evidence="4">Berkeley</strain>
    </source>
</reference>
<feature type="region of interest" description="Disordered" evidence="1">
    <location>
        <begin position="357"/>
        <end position="387"/>
    </location>
</feature>
<dbReference type="HOGENOM" id="CLU_638220_0_0_1"/>
<reference evidence="3" key="14">
    <citation type="submission" date="2023-12" db="EMBL/GenBank/DDBJ databases">
        <authorList>
            <consortium name="FlyBase"/>
        </authorList>
    </citation>
    <scope>NUCLEOTIDE SEQUENCE</scope>
</reference>
<dbReference type="RefSeq" id="NP_650421.3">
    <property type="nucleotide sequence ID" value="NM_142164.4"/>
</dbReference>
<dbReference type="UCSC" id="CG3987-RA">
    <property type="organism name" value="d. melanogaster"/>
</dbReference>
<reference evidence="3" key="15">
    <citation type="submission" date="2024-06" db="EMBL/GenBank/DDBJ databases">
        <title>Drosophila melanogaster release 4 sequence.</title>
        <authorList>
            <consortium name="Berkeley Drosophila Genome Project"/>
            <person name="Celniker S."/>
            <person name="Carlson J."/>
            <person name="Wan K."/>
            <person name="Pfeiffer B."/>
            <person name="Frise E."/>
            <person name="George R."/>
            <person name="Hoskins R."/>
            <person name="Stapleton M."/>
            <person name="Pacleb J."/>
            <person name="Park S."/>
            <person name="Svirskas R."/>
            <person name="Smith E."/>
            <person name="Yu C."/>
            <person name="Rubin G."/>
        </authorList>
    </citation>
    <scope>NUCLEOTIDE SEQUENCE</scope>
</reference>
<dbReference type="GeneID" id="41822"/>
<sequence length="404" mass="46061">MAHSMLKLGMMCGILHLLTFGVIAEDQLKNNTIVVHTPLQNYDQPNLQDYEECQVNRDNCINVCAGKQSCEDECPVCPDLYVKPLMVQGINDTNIVAPPQVPINTTNIIRLTNDINNIIEHQIQNRNEVNVQVNQNVSKVGGRFGLGYTDKGSCCYVVRLDRECKNEDGRDCRERSRQRICGEKCQARVMLAKIVVQCEAEDSDRCHETIEYVPRRRRTLQRRTPKATRCHYTGNSWPYFNCGQNPGQNSDFAQPTRPKTSICEHCLNYPYGYILQNGLPAQCAGCFQGYGAPLMYNPPWMYNPYYVAYPAFNNIPAIQNNNNGNSGDTSVDKTIADDDDDGWTLCDDIEKCLDAEYKGSQNSGSPEHLVDDDDYNVSVQRRRRRPSRHHFVRSAYSKRNRKHN</sequence>
<evidence type="ECO:0000256" key="2">
    <source>
        <dbReference type="SAM" id="SignalP"/>
    </source>
</evidence>
<reference evidence="3 6" key="6">
    <citation type="journal article" date="2002" name="Genome Biol.">
        <title>Heterochromatic sequences in a Drosophila whole-genome shotgun assembly.</title>
        <authorList>
            <person name="Hoskins R.A."/>
            <person name="Smith C.D."/>
            <person name="Carlson J.W."/>
            <person name="Carvalho A.B."/>
            <person name="Halpern A."/>
            <person name="Kaminker J.S."/>
            <person name="Kennedy C."/>
            <person name="Mungall C.J."/>
            <person name="Sullivan B.A."/>
            <person name="Sutton G.G."/>
            <person name="Yasuhara J.C."/>
            <person name="Wakimoto B.T."/>
            <person name="Myers E.W."/>
            <person name="Celniker S.E."/>
            <person name="Rubin G.M."/>
            <person name="Karpen G.H."/>
        </authorList>
    </citation>
    <scope>NUCLEOTIDE SEQUENCE [LARGE SCALE GENOMIC DNA]</scope>
    <source>
        <strain evidence="6">Berkeley</strain>
    </source>
</reference>
<evidence type="ECO:0000313" key="6">
    <source>
        <dbReference type="Proteomes" id="UP000000803"/>
    </source>
</evidence>
<accession>Q9VFC9</accession>
<dbReference type="GO" id="GO:0007498">
    <property type="term" value="P:mesoderm development"/>
    <property type="evidence" value="ECO:0000270"/>
    <property type="project" value="FlyBase"/>
</dbReference>
<protein>
    <submittedName>
        <fullName evidence="4">GH09123p</fullName>
    </submittedName>
</protein>
<evidence type="ECO:0000313" key="4">
    <source>
        <dbReference type="EMBL" id="AAL39219.1"/>
    </source>
</evidence>
<dbReference type="Proteomes" id="UP000000803">
    <property type="component" value="Chromosome 3R"/>
</dbReference>
<dbReference type="OMA" id="PAQCAGC"/>
<dbReference type="PaxDb" id="7227-FBpp0082485"/>
<dbReference type="Bgee" id="FBgn0038292">
    <property type="expression patterns" value="Expressed in adult posterior midgut class II enteroendocrine cell in adult midgut (Drosophila) and 38 other cell types or tissues"/>
</dbReference>